<comment type="caution">
    <text evidence="2">The sequence shown here is derived from an EMBL/GenBank/DDBJ whole genome shotgun (WGS) entry which is preliminary data.</text>
</comment>
<sequence length="104" mass="11576">MTQMPAHATQGYGSRPGYQAGDIIIAMNYGYISRAAVLKGNAPSMKICFPFERPAENPADDDFGAKSKLYQPIGNKSGNTTQQQQEPKFYAVIVFRTRWVFLPL</sequence>
<evidence type="ECO:0000313" key="2">
    <source>
        <dbReference type="EMBL" id="CAB9530019.1"/>
    </source>
</evidence>
<evidence type="ECO:0000256" key="1">
    <source>
        <dbReference type="SAM" id="MobiDB-lite"/>
    </source>
</evidence>
<organism evidence="2 3">
    <name type="scientific">Seminavis robusta</name>
    <dbReference type="NCBI Taxonomy" id="568900"/>
    <lineage>
        <taxon>Eukaryota</taxon>
        <taxon>Sar</taxon>
        <taxon>Stramenopiles</taxon>
        <taxon>Ochrophyta</taxon>
        <taxon>Bacillariophyta</taxon>
        <taxon>Bacillariophyceae</taxon>
        <taxon>Bacillariophycidae</taxon>
        <taxon>Naviculales</taxon>
        <taxon>Naviculaceae</taxon>
        <taxon>Seminavis</taxon>
    </lineage>
</organism>
<reference evidence="2" key="1">
    <citation type="submission" date="2020-06" db="EMBL/GenBank/DDBJ databases">
        <authorList>
            <consortium name="Plant Systems Biology data submission"/>
        </authorList>
    </citation>
    <scope>NUCLEOTIDE SEQUENCE</scope>
    <source>
        <strain evidence="2">D6</strain>
    </source>
</reference>
<dbReference type="AlphaFoldDB" id="A0A9N8F1W6"/>
<gene>
    <name evidence="2" type="ORF">SEMRO_2712_G335280.1</name>
</gene>
<keyword evidence="3" id="KW-1185">Reference proteome</keyword>
<accession>A0A9N8F1W6</accession>
<feature type="non-terminal residue" evidence="2">
    <location>
        <position position="104"/>
    </location>
</feature>
<dbReference type="EMBL" id="CAICTM010002710">
    <property type="protein sequence ID" value="CAB9530019.1"/>
    <property type="molecule type" value="Genomic_DNA"/>
</dbReference>
<evidence type="ECO:0000313" key="3">
    <source>
        <dbReference type="Proteomes" id="UP001153069"/>
    </source>
</evidence>
<name>A0A9N8F1W6_9STRA</name>
<feature type="region of interest" description="Disordered" evidence="1">
    <location>
        <begin position="60"/>
        <end position="84"/>
    </location>
</feature>
<proteinExistence type="predicted"/>
<feature type="compositionally biased region" description="Polar residues" evidence="1">
    <location>
        <begin position="74"/>
        <end position="84"/>
    </location>
</feature>
<dbReference type="Proteomes" id="UP001153069">
    <property type="component" value="Unassembled WGS sequence"/>
</dbReference>
<protein>
    <submittedName>
        <fullName evidence="2">Uncharacterized protein</fullName>
    </submittedName>
</protein>